<reference evidence="1 2" key="1">
    <citation type="submission" date="2017-08" db="EMBL/GenBank/DDBJ databases">
        <title>Infants hospitalized years apart are colonized by the same room-sourced microbial strains.</title>
        <authorList>
            <person name="Brooks B."/>
            <person name="Olm M.R."/>
            <person name="Firek B.A."/>
            <person name="Baker R."/>
            <person name="Thomas B.C."/>
            <person name="Morowitz M.J."/>
            <person name="Banfield J.F."/>
        </authorList>
    </citation>
    <scope>NUCLEOTIDE SEQUENCE [LARGE SCALE GENOMIC DNA]</scope>
    <source>
        <strain evidence="1">S2_005_002_R2_33</strain>
    </source>
</reference>
<gene>
    <name evidence="1" type="ORF">DI555_19940</name>
</gene>
<keyword evidence="1" id="KW-0808">Transferase</keyword>
<comment type="caution">
    <text evidence="1">The sequence shown here is derived from an EMBL/GenBank/DDBJ whole genome shotgun (WGS) entry which is preliminary data.</text>
</comment>
<keyword evidence="1" id="KW-0418">Kinase</keyword>
<dbReference type="GO" id="GO:0016301">
    <property type="term" value="F:kinase activity"/>
    <property type="evidence" value="ECO:0007669"/>
    <property type="project" value="UniProtKB-KW"/>
</dbReference>
<protein>
    <submittedName>
        <fullName evidence="1">Histidine kinase</fullName>
    </submittedName>
</protein>
<evidence type="ECO:0000313" key="2">
    <source>
        <dbReference type="Proteomes" id="UP000249082"/>
    </source>
</evidence>
<dbReference type="Proteomes" id="UP000249082">
    <property type="component" value="Unassembled WGS sequence"/>
</dbReference>
<dbReference type="EMBL" id="QFPX01000022">
    <property type="protein sequence ID" value="PZQ51961.1"/>
    <property type="molecule type" value="Genomic_DNA"/>
</dbReference>
<organism evidence="1 2">
    <name type="scientific">Novosphingobium pentaromativorans</name>
    <dbReference type="NCBI Taxonomy" id="205844"/>
    <lineage>
        <taxon>Bacteria</taxon>
        <taxon>Pseudomonadati</taxon>
        <taxon>Pseudomonadota</taxon>
        <taxon>Alphaproteobacteria</taxon>
        <taxon>Sphingomonadales</taxon>
        <taxon>Sphingomonadaceae</taxon>
        <taxon>Novosphingobium</taxon>
    </lineage>
</organism>
<dbReference type="Gene3D" id="3.40.50.2300">
    <property type="match status" value="1"/>
</dbReference>
<name>A0A2W5NEN7_9SPHN</name>
<dbReference type="AlphaFoldDB" id="A0A2W5NEN7"/>
<accession>A0A2W5NEN7</accession>
<dbReference type="SUPFAM" id="SSF52540">
    <property type="entry name" value="P-loop containing nucleoside triphosphate hydrolases"/>
    <property type="match status" value="1"/>
</dbReference>
<evidence type="ECO:0000313" key="1">
    <source>
        <dbReference type="EMBL" id="PZQ51961.1"/>
    </source>
</evidence>
<dbReference type="Gene3D" id="3.40.50.300">
    <property type="entry name" value="P-loop containing nucleotide triphosphate hydrolases"/>
    <property type="match status" value="1"/>
</dbReference>
<dbReference type="InterPro" id="IPR027417">
    <property type="entry name" value="P-loop_NTPase"/>
</dbReference>
<sequence length="392" mass="41459">MPKIHLLSVDRTLAQRIADAMGEHVPVDMVQSLEHSDLDGPGIVVIDHASVPAERSLSSAIGEVAQMAPGRAVVVATEDMYAGQVLQAIRAGAADVLPRGAGGAEASEILTRVMNSALTTQGRLGRLTIVLGNDREALPMLATDMALAYSQDQTPTLLVDFTLPTSTAEAYLDLKVDYGIASAVADLDRMDTSLLSDALSRHEASGLSLLTFDGGTGAEPAGVGPNDVVGLIQLLRANFAQVVVSAGSLRHGGLLRELASQAQAIEIVCSQSIRELEACRRLLDKIALDTASAGRMRLLVWDYEPRILLDGRRMADVLGVEAVMGVPTDRVRAANALNAGRPLIFDRESGPYVQAVRRACNIAAPTRSGSGLAGSSLDRMRRAILRSVERSA</sequence>
<proteinExistence type="predicted"/>